<comment type="similarity">
    <text evidence="4 18">Belongs to the WD repeat PRP19 family.</text>
</comment>
<dbReference type="SUPFAM" id="SSF46988">
    <property type="entry name" value="Tubulin chaperone cofactor A"/>
    <property type="match status" value="1"/>
</dbReference>
<dbReference type="InterPro" id="IPR013083">
    <property type="entry name" value="Znf_RING/FYVE/PHD"/>
</dbReference>
<evidence type="ECO:0000313" key="21">
    <source>
        <dbReference type="EMBL" id="SBS83138.1"/>
    </source>
</evidence>
<evidence type="ECO:0000256" key="19">
    <source>
        <dbReference type="SAM" id="Coils"/>
    </source>
</evidence>
<dbReference type="PRINTS" id="PR00320">
    <property type="entry name" value="GPROTEINBRPT"/>
</dbReference>
<keyword evidence="15 18" id="KW-0234">DNA repair</keyword>
<feature type="domain" description="U-box" evidence="20">
    <location>
        <begin position="1"/>
        <end position="71"/>
    </location>
</feature>
<dbReference type="GO" id="GO:0005737">
    <property type="term" value="C:cytoplasm"/>
    <property type="evidence" value="ECO:0007669"/>
    <property type="project" value="TreeGrafter"/>
</dbReference>
<comment type="catalytic activity">
    <reaction evidence="1 18">
        <text>S-ubiquitinyl-[E2 ubiquitin-conjugating enzyme]-L-cysteine + [acceptor protein]-L-lysine = [E2 ubiquitin-conjugating enzyme]-L-cysteine + N(6)-ubiquitinyl-[acceptor protein]-L-lysine.</text>
        <dbReference type="EC" id="2.3.2.27"/>
    </reaction>
</comment>
<keyword evidence="13 18" id="KW-0833">Ubl conjugation pathway</keyword>
<keyword evidence="8 18" id="KW-0507">mRNA processing</keyword>
<evidence type="ECO:0000256" key="6">
    <source>
        <dbReference type="ARBA" id="ARBA00015618"/>
    </source>
</evidence>
<dbReference type="PANTHER" id="PTHR43995:SF1">
    <property type="entry name" value="PRE-MRNA-PROCESSING FACTOR 19"/>
    <property type="match status" value="1"/>
</dbReference>
<feature type="coiled-coil region" evidence="19">
    <location>
        <begin position="109"/>
        <end position="143"/>
    </location>
</feature>
<evidence type="ECO:0000256" key="4">
    <source>
        <dbReference type="ARBA" id="ARBA00006388"/>
    </source>
</evidence>
<evidence type="ECO:0000256" key="9">
    <source>
        <dbReference type="ARBA" id="ARBA00022679"/>
    </source>
</evidence>
<protein>
    <recommendedName>
        <fullName evidence="6 18">Pre-mRNA-processing factor 19</fullName>
        <ecNumber evidence="5 18">2.3.2.27</ecNumber>
    </recommendedName>
</protein>
<dbReference type="UniPathway" id="UPA00143"/>
<feature type="repeat" description="WD" evidence="17">
    <location>
        <begin position="381"/>
        <end position="422"/>
    </location>
</feature>
<feature type="repeat" description="WD" evidence="17">
    <location>
        <begin position="297"/>
        <end position="338"/>
    </location>
</feature>
<dbReference type="CDD" id="cd16656">
    <property type="entry name" value="RING-Ubox_PRP19"/>
    <property type="match status" value="1"/>
</dbReference>
<dbReference type="SUPFAM" id="SSF57850">
    <property type="entry name" value="RING/U-box"/>
    <property type="match status" value="1"/>
</dbReference>
<dbReference type="InterPro" id="IPR013915">
    <property type="entry name" value="Prp19_cc"/>
</dbReference>
<dbReference type="Proteomes" id="UP000078560">
    <property type="component" value="Unassembled WGS sequence"/>
</dbReference>
<keyword evidence="16 18" id="KW-0539">Nucleus</keyword>
<proteinExistence type="inferred from homology"/>
<dbReference type="InterPro" id="IPR015943">
    <property type="entry name" value="WD40/YVTN_repeat-like_dom_sf"/>
</dbReference>
<keyword evidence="19" id="KW-0175">Coiled coil</keyword>
<dbReference type="PROSITE" id="PS00678">
    <property type="entry name" value="WD_REPEATS_1"/>
    <property type="match status" value="1"/>
</dbReference>
<reference evidence="21" key="2">
    <citation type="submission" date="2016-05" db="EMBL/GenBank/DDBJ databases">
        <authorList>
            <person name="Lavstsen T."/>
            <person name="Jespersen J.S."/>
        </authorList>
    </citation>
    <scope>NUCLEOTIDE SEQUENCE [LARGE SCALE GENOMIC DNA]</scope>
</reference>
<evidence type="ECO:0000256" key="18">
    <source>
        <dbReference type="RuleBase" id="RU367101"/>
    </source>
</evidence>
<dbReference type="GO" id="GO:0007021">
    <property type="term" value="P:tubulin complex assembly"/>
    <property type="evidence" value="ECO:0007669"/>
    <property type="project" value="InterPro"/>
</dbReference>
<evidence type="ECO:0000256" key="7">
    <source>
        <dbReference type="ARBA" id="ARBA00022574"/>
    </source>
</evidence>
<accession>A0A1A8VWC5</accession>
<evidence type="ECO:0000256" key="11">
    <source>
        <dbReference type="ARBA" id="ARBA00022737"/>
    </source>
</evidence>
<evidence type="ECO:0000256" key="14">
    <source>
        <dbReference type="ARBA" id="ARBA00023187"/>
    </source>
</evidence>
<dbReference type="CDD" id="cd00200">
    <property type="entry name" value="WD40"/>
    <property type="match status" value="1"/>
</dbReference>
<evidence type="ECO:0000256" key="12">
    <source>
        <dbReference type="ARBA" id="ARBA00022763"/>
    </source>
</evidence>
<dbReference type="InterPro" id="IPR019775">
    <property type="entry name" value="WD40_repeat_CS"/>
</dbReference>
<dbReference type="Proteomes" id="UP000078546">
    <property type="component" value="Unassembled WGS sequence"/>
</dbReference>
<evidence type="ECO:0000256" key="5">
    <source>
        <dbReference type="ARBA" id="ARBA00012483"/>
    </source>
</evidence>
<dbReference type="FunFam" id="3.30.40.10:FF:000027">
    <property type="entry name" value="Pre-mRNA-processing factor 19, putative"/>
    <property type="match status" value="1"/>
</dbReference>
<dbReference type="InterPro" id="IPR020472">
    <property type="entry name" value="WD40_PAC1"/>
</dbReference>
<dbReference type="GO" id="GO:0005654">
    <property type="term" value="C:nucleoplasm"/>
    <property type="evidence" value="ECO:0007669"/>
    <property type="project" value="UniProtKB-SubCell"/>
</dbReference>
<dbReference type="Gene3D" id="3.30.40.10">
    <property type="entry name" value="Zinc/RING finger domain, C3HC4 (zinc finger)"/>
    <property type="match status" value="1"/>
</dbReference>
<dbReference type="InterPro" id="IPR055340">
    <property type="entry name" value="RING-Ubox_PRP19"/>
</dbReference>
<evidence type="ECO:0000313" key="24">
    <source>
        <dbReference type="Proteomes" id="UP000078560"/>
    </source>
</evidence>
<dbReference type="Pfam" id="PF08606">
    <property type="entry name" value="Prp19"/>
    <property type="match status" value="1"/>
</dbReference>
<dbReference type="EMBL" id="FLQV01000314">
    <property type="protein sequence ID" value="SBS89799.1"/>
    <property type="molecule type" value="Genomic_DNA"/>
</dbReference>
<comment type="pathway">
    <text evidence="3 18">Protein modification; protein ubiquitination.</text>
</comment>
<evidence type="ECO:0000256" key="1">
    <source>
        <dbReference type="ARBA" id="ARBA00000900"/>
    </source>
</evidence>
<keyword evidence="14 18" id="KW-0508">mRNA splicing</keyword>
<feature type="repeat" description="WD" evidence="17">
    <location>
        <begin position="466"/>
        <end position="498"/>
    </location>
</feature>
<gene>
    <name evidence="22" type="ORF">POVCU1_017080</name>
    <name evidence="21" type="ORF">POVCU2_0019150</name>
</gene>
<dbReference type="GO" id="GO:0006281">
    <property type="term" value="P:DNA repair"/>
    <property type="evidence" value="ECO:0007669"/>
    <property type="project" value="UniProtKB-KW"/>
</dbReference>
<evidence type="ECO:0000256" key="13">
    <source>
        <dbReference type="ARBA" id="ARBA00022786"/>
    </source>
</evidence>
<evidence type="ECO:0000256" key="3">
    <source>
        <dbReference type="ARBA" id="ARBA00004906"/>
    </source>
</evidence>
<comment type="function">
    <text evidence="18">Ubiquitin-protein ligase which is mainly involved pre-mRNA splicing and DNA repair. Required for pre-mRNA splicing as component of the spliceosome.</text>
</comment>
<feature type="repeat" description="WD" evidence="17">
    <location>
        <begin position="251"/>
        <end position="283"/>
    </location>
</feature>
<name>A0A1A8VWC5_PLAOA</name>
<dbReference type="Gene3D" id="2.130.10.10">
    <property type="entry name" value="YVTN repeat-like/Quinoprotein amine dehydrogenase"/>
    <property type="match status" value="1"/>
</dbReference>
<dbReference type="Pfam" id="PF00400">
    <property type="entry name" value="WD40"/>
    <property type="match status" value="4"/>
</dbReference>
<keyword evidence="10 18" id="KW-0747">Spliceosome</keyword>
<comment type="subunit">
    <text evidence="18">Homotetramer.</text>
</comment>
<keyword evidence="12 18" id="KW-0227">DNA damage</keyword>
<dbReference type="GO" id="GO:0048487">
    <property type="term" value="F:beta-tubulin binding"/>
    <property type="evidence" value="ECO:0007669"/>
    <property type="project" value="InterPro"/>
</dbReference>
<dbReference type="InterPro" id="IPR038959">
    <property type="entry name" value="Prp19"/>
</dbReference>
<evidence type="ECO:0000313" key="23">
    <source>
        <dbReference type="Proteomes" id="UP000078546"/>
    </source>
</evidence>
<evidence type="ECO:0000259" key="20">
    <source>
        <dbReference type="PROSITE" id="PS51698"/>
    </source>
</evidence>
<dbReference type="SMART" id="SM00504">
    <property type="entry name" value="Ubox"/>
    <property type="match status" value="1"/>
</dbReference>
<dbReference type="InterPro" id="IPR036322">
    <property type="entry name" value="WD40_repeat_dom_sf"/>
</dbReference>
<dbReference type="GO" id="GO:0070534">
    <property type="term" value="P:protein K63-linked ubiquitination"/>
    <property type="evidence" value="ECO:0007669"/>
    <property type="project" value="UniProtKB-UniRule"/>
</dbReference>
<keyword evidence="9 18" id="KW-0808">Transferase</keyword>
<dbReference type="EMBL" id="FLQU01000250">
    <property type="protein sequence ID" value="SBS83138.1"/>
    <property type="molecule type" value="Genomic_DNA"/>
</dbReference>
<evidence type="ECO:0000256" key="2">
    <source>
        <dbReference type="ARBA" id="ARBA00004642"/>
    </source>
</evidence>
<dbReference type="PROSITE" id="PS51698">
    <property type="entry name" value="U_BOX"/>
    <property type="match status" value="1"/>
</dbReference>
<dbReference type="InterPro" id="IPR003613">
    <property type="entry name" value="Ubox_domain"/>
</dbReference>
<dbReference type="PROSITE" id="PS50082">
    <property type="entry name" value="WD_REPEATS_2"/>
    <property type="match status" value="4"/>
</dbReference>
<evidence type="ECO:0000313" key="22">
    <source>
        <dbReference type="EMBL" id="SBS89799.1"/>
    </source>
</evidence>
<evidence type="ECO:0000256" key="10">
    <source>
        <dbReference type="ARBA" id="ARBA00022728"/>
    </source>
</evidence>
<evidence type="ECO:0000256" key="15">
    <source>
        <dbReference type="ARBA" id="ARBA00023204"/>
    </source>
</evidence>
<sequence length="1095" mass="126201">MSILCTISGQTPEEPVVSKTGYIFEKRLIEKHIANYGICPVSGEILTLQDLYPLKSEKMVKPRPITASSIPGLLSIFQTEWDSIISEMFSLRTHVNDIRNQLSHSLYQYDAATRVIAKLLKEKNSYQDEINNLRNEILELKSGNNMDDYEIGINEQLLNDMQNIAKDLLLSRKKRKIENVCLVDHWKKVTNIDEFNLHSSVVPGVTCLVLDVNKYTYNYYDDHRNHYFFSGGKDGNINYVSLGSSKIISKLQGHLKKVNTIISHPSNFICISGSNDKNVRIWKGDPDTKEYVTSHIITKHKDCITSLSFHPLENYFVSSSKDNIWILHDLETAKTIKSCKNNPGPFKNLSIHPDGMMLGIASEDSNIHIYDIKSQEYKASLAGHTKGVDCISFSENGYYLASCSKDNTIKLWDLRKALSFQTIELEKTPNFITFDYSGKYLSVAAGNDIHIYNFETKNEVTLVNTLSSHTDTVTQTCFGSRTSYLLSSSIDKTVKLWNGSLAILNNRIVLLANLRYYVKIRDTINVVTFPIRIRVTLDGYNVEAEKELHHQSDLQNNPNFVISINKIGDVVSSSKCIEPYEPSIMEVFNDEKENLENSISCTIHPNLGRNRLNKVEKYGIETLERGTMQYDKNYLNNSENSELVRINDNTMCDSTYEHDCVPDNDTKELPNSEFLDNLREDIYPYECLYNMENALERCNKTKSSYKNKLEMEKKLIFQNEMLRNVMNSSQKMKEMQREIFSADINNFIPVCPPDLKSAYSIQREYPKMHDNIEEKYNVDNDSNDNGAKEVPYHNNIYDGDLFIRKNQEKDKNAPSNERNKNTESTLNAKCPQIGEIKVNIDDIKTGLLSYYSNVFSLDHYDIEDRINILRYGEKNLSKYINKKYSYKKKEQINRPPFLHYNNELNDPDSFPYQCVIPDYYYGNDSNCSRGDITGSSNFHAMRSHSTEEAGGIHERIEQDTYDHVGQISELLTSLKNKCADANFKAESLTSKFNAKYENPDNRFWIHDLVPMHLRKPRLSNEDGIRKHLVVTYAQLYNEAMLNKKKITALEKKLHILKLRTKLFRNGYKMETRNAFQRVKNAGNVYVLVESYNTNL</sequence>
<comment type="subcellular location">
    <subcellularLocation>
        <location evidence="2">Nucleus</location>
        <location evidence="2">Nucleoplasm</location>
    </subcellularLocation>
</comment>
<dbReference type="PROSITE" id="PS50294">
    <property type="entry name" value="WD_REPEATS_REGION"/>
    <property type="match status" value="3"/>
</dbReference>
<dbReference type="AlphaFoldDB" id="A0A1A8VWC5"/>
<evidence type="ECO:0000256" key="16">
    <source>
        <dbReference type="ARBA" id="ARBA00023242"/>
    </source>
</evidence>
<keyword evidence="11" id="KW-0677">Repeat</keyword>
<dbReference type="SUPFAM" id="SSF50978">
    <property type="entry name" value="WD40 repeat-like"/>
    <property type="match status" value="1"/>
</dbReference>
<dbReference type="GO" id="GO:0000398">
    <property type="term" value="P:mRNA splicing, via spliceosome"/>
    <property type="evidence" value="ECO:0007669"/>
    <property type="project" value="InterPro"/>
</dbReference>
<dbReference type="EC" id="2.3.2.27" evidence="5 18"/>
<organism evidence="21 24">
    <name type="scientific">Plasmodium ovale curtisi</name>
    <dbReference type="NCBI Taxonomy" id="864141"/>
    <lineage>
        <taxon>Eukaryota</taxon>
        <taxon>Sar</taxon>
        <taxon>Alveolata</taxon>
        <taxon>Apicomplexa</taxon>
        <taxon>Aconoidasida</taxon>
        <taxon>Haemosporida</taxon>
        <taxon>Plasmodiidae</taxon>
        <taxon>Plasmodium</taxon>
        <taxon>Plasmodium (Plasmodium)</taxon>
    </lineage>
</organism>
<dbReference type="GO" id="GO:0071006">
    <property type="term" value="C:U2-type catalytic step 1 spliceosome"/>
    <property type="evidence" value="ECO:0007669"/>
    <property type="project" value="TreeGrafter"/>
</dbReference>
<dbReference type="GO" id="GO:0007023">
    <property type="term" value="P:post-chaperonin tubulin folding pathway"/>
    <property type="evidence" value="ECO:0007669"/>
    <property type="project" value="InterPro"/>
</dbReference>
<dbReference type="GO" id="GO:0000974">
    <property type="term" value="C:Prp19 complex"/>
    <property type="evidence" value="ECO:0007669"/>
    <property type="project" value="UniProtKB-UniRule"/>
</dbReference>
<reference evidence="23 24" key="1">
    <citation type="submission" date="2016-05" db="EMBL/GenBank/DDBJ databases">
        <authorList>
            <person name="Naeem Raeece"/>
        </authorList>
    </citation>
    <scope>NUCLEOTIDE SEQUENCE [LARGE SCALE GENOMIC DNA]</scope>
</reference>
<dbReference type="InterPro" id="IPR001680">
    <property type="entry name" value="WD40_rpt"/>
</dbReference>
<dbReference type="GO" id="GO:0061630">
    <property type="term" value="F:ubiquitin protein ligase activity"/>
    <property type="evidence" value="ECO:0007669"/>
    <property type="project" value="UniProtKB-UniRule"/>
</dbReference>
<evidence type="ECO:0000256" key="8">
    <source>
        <dbReference type="ARBA" id="ARBA00022664"/>
    </source>
</evidence>
<evidence type="ECO:0000256" key="17">
    <source>
        <dbReference type="PROSITE-ProRule" id="PRU00221"/>
    </source>
</evidence>
<keyword evidence="7 17" id="KW-0853">WD repeat</keyword>
<dbReference type="PANTHER" id="PTHR43995">
    <property type="entry name" value="PRE-MRNA-PROCESSING FACTOR 19"/>
    <property type="match status" value="1"/>
</dbReference>
<dbReference type="SMART" id="SM00320">
    <property type="entry name" value="WD40"/>
    <property type="match status" value="6"/>
</dbReference>
<dbReference type="InterPro" id="IPR036126">
    <property type="entry name" value="TBCA_sf"/>
</dbReference>